<evidence type="ECO:0000256" key="5">
    <source>
        <dbReference type="ARBA" id="ARBA00023204"/>
    </source>
</evidence>
<evidence type="ECO:0000313" key="8">
    <source>
        <dbReference type="EMBL" id="PTQ57839.1"/>
    </source>
</evidence>
<keyword evidence="3 6" id="KW-0238">DNA-binding</keyword>
<dbReference type="Pfam" id="PF01330">
    <property type="entry name" value="RuvA_N"/>
    <property type="match status" value="1"/>
</dbReference>
<evidence type="ECO:0000256" key="1">
    <source>
        <dbReference type="ARBA" id="ARBA00022490"/>
    </source>
</evidence>
<dbReference type="Proteomes" id="UP000244338">
    <property type="component" value="Unassembled WGS sequence"/>
</dbReference>
<dbReference type="GO" id="GO:0000400">
    <property type="term" value="F:four-way junction DNA binding"/>
    <property type="evidence" value="ECO:0007669"/>
    <property type="project" value="UniProtKB-UniRule"/>
</dbReference>
<comment type="similarity">
    <text evidence="6">Belongs to the RuvA family.</text>
</comment>
<dbReference type="GO" id="GO:0009379">
    <property type="term" value="C:Holliday junction helicase complex"/>
    <property type="evidence" value="ECO:0007669"/>
    <property type="project" value="InterPro"/>
</dbReference>
<reference evidence="9" key="1">
    <citation type="journal article" date="2018" name="Sci. Rep.">
        <title>Lignite coal burning seam in the remote Altai Mountains harbors a hydrogen-driven thermophilic microbial community.</title>
        <authorList>
            <person name="Kadnikov V.V."/>
            <person name="Mardanov A.V."/>
            <person name="Ivasenko D.A."/>
            <person name="Antsiferov D.V."/>
            <person name="Beletsky A.V."/>
            <person name="Karnachuk O.V."/>
            <person name="Ravin N.V."/>
        </authorList>
    </citation>
    <scope>NUCLEOTIDE SEQUENCE [LARGE SCALE GENOMIC DNA]</scope>
</reference>
<feature type="domain" description="Helix-hairpin-helix DNA-binding motif class 1" evidence="7">
    <location>
        <begin position="53"/>
        <end position="72"/>
    </location>
</feature>
<dbReference type="InterPro" id="IPR012340">
    <property type="entry name" value="NA-bd_OB-fold"/>
</dbReference>
<protein>
    <recommendedName>
        <fullName evidence="6">Holliday junction branch migration complex subunit RuvA</fullName>
    </recommendedName>
</protein>
<dbReference type="SUPFAM" id="SSF47781">
    <property type="entry name" value="RuvA domain 2-like"/>
    <property type="match status" value="1"/>
</dbReference>
<dbReference type="GO" id="GO:0048476">
    <property type="term" value="C:Holliday junction resolvase complex"/>
    <property type="evidence" value="ECO:0007669"/>
    <property type="project" value="UniProtKB-UniRule"/>
</dbReference>
<dbReference type="GO" id="GO:0009378">
    <property type="term" value="F:four-way junction helicase activity"/>
    <property type="evidence" value="ECO:0007669"/>
    <property type="project" value="InterPro"/>
</dbReference>
<dbReference type="HAMAP" id="MF_00031">
    <property type="entry name" value="DNA_HJ_migration_RuvA"/>
    <property type="match status" value="1"/>
</dbReference>
<keyword evidence="8" id="KW-0347">Helicase</keyword>
<feature type="domain" description="Helix-hairpin-helix DNA-binding motif class 1" evidence="7">
    <location>
        <begin position="88"/>
        <end position="107"/>
    </location>
</feature>
<proteinExistence type="inferred from homology"/>
<dbReference type="AlphaFoldDB" id="A0A2R6Y576"/>
<dbReference type="Gene3D" id="2.40.50.140">
    <property type="entry name" value="Nucleic acid-binding proteins"/>
    <property type="match status" value="1"/>
</dbReference>
<dbReference type="Gene3D" id="1.10.150.20">
    <property type="entry name" value="5' to 3' exonuclease, C-terminal subdomain"/>
    <property type="match status" value="1"/>
</dbReference>
<dbReference type="NCBIfam" id="TIGR00084">
    <property type="entry name" value="ruvA"/>
    <property type="match status" value="1"/>
</dbReference>
<keyword evidence="5 6" id="KW-0234">DNA repair</keyword>
<evidence type="ECO:0000313" key="9">
    <source>
        <dbReference type="Proteomes" id="UP000244338"/>
    </source>
</evidence>
<comment type="subunit">
    <text evidence="6">Homotetramer. Forms an RuvA(8)-RuvB(12)-Holliday junction (HJ) complex. HJ DNA is sandwiched between 2 RuvA tetramers; dsDNA enters through RuvA and exits via RuvB. An RuvB hexamer assembles on each DNA strand where it exits the tetramer. Each RuvB hexamer is contacted by two RuvA subunits (via domain III) on 2 adjacent RuvB subunits; this complex drives branch migration. In the full resolvosome a probable DNA-RuvA(4)-RuvB(12)-RuvC(2) complex forms which resolves the HJ.</text>
</comment>
<gene>
    <name evidence="6" type="primary">ruvA</name>
    <name evidence="8" type="ORF">BSOLF_0701</name>
</gene>
<dbReference type="EMBL" id="PEBX01000002">
    <property type="protein sequence ID" value="PTQ57839.1"/>
    <property type="molecule type" value="Genomic_DNA"/>
</dbReference>
<dbReference type="Pfam" id="PF14520">
    <property type="entry name" value="HHH_5"/>
    <property type="match status" value="1"/>
</dbReference>
<evidence type="ECO:0000256" key="6">
    <source>
        <dbReference type="HAMAP-Rule" id="MF_00031"/>
    </source>
</evidence>
<dbReference type="InterPro" id="IPR011114">
    <property type="entry name" value="RuvA_C"/>
</dbReference>
<dbReference type="Gene3D" id="1.10.8.10">
    <property type="entry name" value="DNA helicase RuvA subunit, C-terminal domain"/>
    <property type="match status" value="1"/>
</dbReference>
<evidence type="ECO:0000259" key="7">
    <source>
        <dbReference type="SMART" id="SM00278"/>
    </source>
</evidence>
<evidence type="ECO:0000256" key="4">
    <source>
        <dbReference type="ARBA" id="ARBA00023172"/>
    </source>
</evidence>
<keyword evidence="1 6" id="KW-0963">Cytoplasm</keyword>
<dbReference type="Pfam" id="PF07499">
    <property type="entry name" value="RuvA_C"/>
    <property type="match status" value="1"/>
</dbReference>
<evidence type="ECO:0000256" key="2">
    <source>
        <dbReference type="ARBA" id="ARBA00022763"/>
    </source>
</evidence>
<comment type="subcellular location">
    <subcellularLocation>
        <location evidence="6">Cytoplasm</location>
    </subcellularLocation>
</comment>
<dbReference type="InterPro" id="IPR036267">
    <property type="entry name" value="RuvA_C_sf"/>
</dbReference>
<dbReference type="SUPFAM" id="SSF46929">
    <property type="entry name" value="DNA helicase RuvA subunit, C-terminal domain"/>
    <property type="match status" value="1"/>
</dbReference>
<dbReference type="SMART" id="SM00278">
    <property type="entry name" value="HhH1"/>
    <property type="match status" value="2"/>
</dbReference>
<name>A0A2R6Y576_9BACL</name>
<keyword evidence="8" id="KW-0547">Nucleotide-binding</keyword>
<keyword evidence="8" id="KW-0378">Hydrolase</keyword>
<accession>A0A2R6Y576</accession>
<comment type="function">
    <text evidence="6">The RuvA-RuvB-RuvC complex processes Holliday junction (HJ) DNA during genetic recombination and DNA repair, while the RuvA-RuvB complex plays an important role in the rescue of blocked DNA replication forks via replication fork reversal (RFR). RuvA specifically binds to HJ cruciform DNA, conferring on it an open structure. The RuvB hexamer acts as an ATP-dependent pump, pulling dsDNA into and through the RuvAB complex. HJ branch migration allows RuvC to scan DNA until it finds its consensus sequence, where it cleaves and resolves the cruciform DNA.</text>
</comment>
<keyword evidence="4 6" id="KW-0233">DNA recombination</keyword>
<feature type="region of interest" description="Domain III" evidence="6">
    <location>
        <begin position="138"/>
        <end position="205"/>
    </location>
</feature>
<dbReference type="InterPro" id="IPR003583">
    <property type="entry name" value="Hlx-hairpin-Hlx_DNA-bd_motif"/>
</dbReference>
<sequence>MVEVCGVGYEIWIGKPPNDPLGSVVTFYTHFVVREHEQLLYGFPTRAERDMFRRLISVNGIGPKVALSLLTHLTPQQMVLAVVEEDSGRLKGVPGIGPKTARRLILELKDKLKDLFPAYEAGEAADRSKAYEEEKGDMHSDMLAQPVHWAQHVEEALLALGFRQEEAREALQYIKTVYTAADKESDLALEIYLKEALKYLSRPSL</sequence>
<dbReference type="GO" id="GO:0005737">
    <property type="term" value="C:cytoplasm"/>
    <property type="evidence" value="ECO:0007669"/>
    <property type="project" value="UniProtKB-SubCell"/>
</dbReference>
<keyword evidence="8" id="KW-0067">ATP-binding</keyword>
<comment type="caution">
    <text evidence="8">The sequence shown here is derived from an EMBL/GenBank/DDBJ whole genome shotgun (WGS) entry which is preliminary data.</text>
</comment>
<dbReference type="GO" id="GO:0006310">
    <property type="term" value="P:DNA recombination"/>
    <property type="evidence" value="ECO:0007669"/>
    <property type="project" value="UniProtKB-UniRule"/>
</dbReference>
<dbReference type="GO" id="GO:0006281">
    <property type="term" value="P:DNA repair"/>
    <property type="evidence" value="ECO:0007669"/>
    <property type="project" value="UniProtKB-UniRule"/>
</dbReference>
<dbReference type="InterPro" id="IPR013849">
    <property type="entry name" value="DNA_helicase_Holl-junc_RuvA_I"/>
</dbReference>
<dbReference type="CDD" id="cd14332">
    <property type="entry name" value="UBA_RuvA_C"/>
    <property type="match status" value="1"/>
</dbReference>
<dbReference type="InterPro" id="IPR010994">
    <property type="entry name" value="RuvA_2-like"/>
</dbReference>
<organism evidence="8 9">
    <name type="scientific">Candidatus Carbonibacillus altaicus</name>
    <dbReference type="NCBI Taxonomy" id="2163959"/>
    <lineage>
        <taxon>Bacteria</taxon>
        <taxon>Bacillati</taxon>
        <taxon>Bacillota</taxon>
        <taxon>Bacilli</taxon>
        <taxon>Bacillales</taxon>
        <taxon>Candidatus Carbonibacillus</taxon>
    </lineage>
</organism>
<dbReference type="InterPro" id="IPR000085">
    <property type="entry name" value="RuvA"/>
</dbReference>
<comment type="domain">
    <text evidence="6">Has three domains with a flexible linker between the domains II and III and assumes an 'L' shape. Domain III is highly mobile and contacts RuvB.</text>
</comment>
<comment type="caution">
    <text evidence="6">Lacks conserved residue(s) required for the propagation of feature annotation.</text>
</comment>
<keyword evidence="2 6" id="KW-0227">DNA damage</keyword>
<dbReference type="GO" id="GO:0005524">
    <property type="term" value="F:ATP binding"/>
    <property type="evidence" value="ECO:0007669"/>
    <property type="project" value="InterPro"/>
</dbReference>
<evidence type="ECO:0000256" key="3">
    <source>
        <dbReference type="ARBA" id="ARBA00023125"/>
    </source>
</evidence>
<dbReference type="SUPFAM" id="SSF50249">
    <property type="entry name" value="Nucleic acid-binding proteins"/>
    <property type="match status" value="1"/>
</dbReference>